<feature type="region of interest" description="Disordered" evidence="1">
    <location>
        <begin position="345"/>
        <end position="366"/>
    </location>
</feature>
<keyword evidence="3" id="KW-1185">Reference proteome</keyword>
<evidence type="ECO:0000313" key="2">
    <source>
        <dbReference type="EMBL" id="TXL75405.1"/>
    </source>
</evidence>
<organism evidence="2 3">
    <name type="scientific">Vineibacter terrae</name>
    <dbReference type="NCBI Taxonomy" id="2586908"/>
    <lineage>
        <taxon>Bacteria</taxon>
        <taxon>Pseudomonadati</taxon>
        <taxon>Pseudomonadota</taxon>
        <taxon>Alphaproteobacteria</taxon>
        <taxon>Hyphomicrobiales</taxon>
        <taxon>Vineibacter</taxon>
    </lineage>
</organism>
<dbReference type="OrthoDB" id="7941246at2"/>
<dbReference type="Proteomes" id="UP000321638">
    <property type="component" value="Unassembled WGS sequence"/>
</dbReference>
<name>A0A5C8PMB4_9HYPH</name>
<protein>
    <submittedName>
        <fullName evidence="2">Epimerase</fullName>
    </submittedName>
</protein>
<dbReference type="Gene3D" id="3.40.50.720">
    <property type="entry name" value="NAD(P)-binding Rossmann-like Domain"/>
    <property type="match status" value="1"/>
</dbReference>
<proteinExistence type="predicted"/>
<comment type="caution">
    <text evidence="2">The sequence shown here is derived from an EMBL/GenBank/DDBJ whole genome shotgun (WGS) entry which is preliminary data.</text>
</comment>
<evidence type="ECO:0000256" key="1">
    <source>
        <dbReference type="SAM" id="MobiDB-lite"/>
    </source>
</evidence>
<gene>
    <name evidence="2" type="ORF">FHP25_14280</name>
</gene>
<evidence type="ECO:0000313" key="3">
    <source>
        <dbReference type="Proteomes" id="UP000321638"/>
    </source>
</evidence>
<reference evidence="2 3" key="1">
    <citation type="submission" date="2019-06" db="EMBL/GenBank/DDBJ databases">
        <title>New taxonomy in bacterial strain CC-CFT640, isolated from vineyard.</title>
        <authorList>
            <person name="Lin S.-Y."/>
            <person name="Tsai C.-F."/>
            <person name="Young C.-C."/>
        </authorList>
    </citation>
    <scope>NUCLEOTIDE SEQUENCE [LARGE SCALE GENOMIC DNA]</scope>
    <source>
        <strain evidence="2 3">CC-CFT640</strain>
    </source>
</reference>
<dbReference type="SUPFAM" id="SSF51735">
    <property type="entry name" value="NAD(P)-binding Rossmann-fold domains"/>
    <property type="match status" value="1"/>
</dbReference>
<accession>A0A5C8PMB4</accession>
<dbReference type="InterPro" id="IPR036291">
    <property type="entry name" value="NAD(P)-bd_dom_sf"/>
</dbReference>
<dbReference type="AlphaFoldDB" id="A0A5C8PMB4"/>
<sequence length="366" mass="40343">MRALVVGGTGPTGPFIVNGLRERGCKVTIFHRGTHEIPEIPDDVEHIHGDPHFAETIDRSLAGRTFDLTIATYGRVRLLASALAGRTGRFIGIGGYAAYRGWVDPYALDPPGMTSPVPEEAPVVASEAEQRFAWLIAQTEQAVLQQHPTGTVFRYPYVYGPYQVRPREWSVIRRLLDGRREIILPHYGLSLSTHGWAGNLGHAVLLAVDRPEAAAGRVYNCGDLEQLTLAQIVAVIAATLDRKVEVIPVPYEAAGTHKAMVLSPLGHQLLDLTRIRTELGYSDVLDVRTALAQTVRWYVDHPPEAGGDIERALGDPFDYAAEDRLIAAWRQGTALLREASETVPEIARHPYAHPRQAGQDRDQRGR</sequence>
<dbReference type="RefSeq" id="WP_147847619.1">
    <property type="nucleotide sequence ID" value="NZ_VDUZ01000014.1"/>
</dbReference>
<dbReference type="EMBL" id="VDUZ01000014">
    <property type="protein sequence ID" value="TXL75405.1"/>
    <property type="molecule type" value="Genomic_DNA"/>
</dbReference>